<keyword evidence="2 5" id="KW-0645">Protease</keyword>
<dbReference type="AlphaFoldDB" id="A0A6A6JQF7"/>
<dbReference type="GO" id="GO:0006508">
    <property type="term" value="P:proteolysis"/>
    <property type="evidence" value="ECO:0007669"/>
    <property type="project" value="UniProtKB-KW"/>
</dbReference>
<dbReference type="EMBL" id="ML986488">
    <property type="protein sequence ID" value="KAF2278353.1"/>
    <property type="molecule type" value="Genomic_DNA"/>
</dbReference>
<dbReference type="PROSITE" id="PS50203">
    <property type="entry name" value="CALPAIN_CAT"/>
    <property type="match status" value="1"/>
</dbReference>
<feature type="region of interest" description="Disordered" evidence="6">
    <location>
        <begin position="528"/>
        <end position="549"/>
    </location>
</feature>
<protein>
    <submittedName>
        <fullName evidence="8">Cysteine proteinase</fullName>
    </submittedName>
</protein>
<dbReference type="SUPFAM" id="SSF49758">
    <property type="entry name" value="Calpain large subunit, middle domain (domain III)"/>
    <property type="match status" value="2"/>
</dbReference>
<proteinExistence type="inferred from homology"/>
<organism evidence="8 9">
    <name type="scientific">Westerdykella ornata</name>
    <dbReference type="NCBI Taxonomy" id="318751"/>
    <lineage>
        <taxon>Eukaryota</taxon>
        <taxon>Fungi</taxon>
        <taxon>Dikarya</taxon>
        <taxon>Ascomycota</taxon>
        <taxon>Pezizomycotina</taxon>
        <taxon>Dothideomycetes</taxon>
        <taxon>Pleosporomycetidae</taxon>
        <taxon>Pleosporales</taxon>
        <taxon>Sporormiaceae</taxon>
        <taxon>Westerdykella</taxon>
    </lineage>
</organism>
<name>A0A6A6JQF7_WESOR</name>
<dbReference type="PANTHER" id="PTHR46143:SF1">
    <property type="entry name" value="CALPAIN-7"/>
    <property type="match status" value="1"/>
</dbReference>
<dbReference type="GO" id="GO:0004198">
    <property type="term" value="F:calcium-dependent cysteine-type endopeptidase activity"/>
    <property type="evidence" value="ECO:0007669"/>
    <property type="project" value="InterPro"/>
</dbReference>
<accession>A0A6A6JQF7</accession>
<sequence length="909" mass="100930">MMSAAERIKASEWTPAARPTAASLRGGPFPSSNQRSGPDLSSPSPPVNLSVNSSMSSSTDTVTKGTLGFRGEPARTDAERTFKEKAVPVLESRDAMDAASRAVPPAATIFRPKEPVSTRKRSNRESIIMLKASAVNGFKFPPWEKNPTPDEFSVIDGAPSFMDSRDLSLSSYQQELFAGWVRAAEALPPASMYPHGKNGRGPVMVSDPPIDLVQDAATDCSVVASLCAAVARAERGHDQLLSKIIWPYDEKSGCPLLSPNGKYVVRLNFNGCWRKVVIDDRLPVSKTHRLLHVIDRHNPSLLWPALIEKAYLKTRGGYDFPGSNSCNDLWTLTGWIPEEVYLQEAETVPNKLWRRIYNSFRHGDVLVTLGTGKLSHAQEYEFGLESQHSYVVLDMKETDDDRLFLVKNPWLEGKGWRGDHTTDGQTQGESLPEPTDGTAMIAPSSGSGQPTTFWIGLHQVIQHYERLYLNWNPGLFRHRQDIHFEWTLDGESNRRVGTCIANQPQFAFASKGTDIVYFLLSRHFRDRPGNPNDESAHGAGPQDTHRPPGDVLEGFMSISVYDGKGQHMYVKDLDVERAPYVNTPQCLLRWDPQAGKTYTVVIDQDEFPEGTCTFSLSAFSNAQLSLEPATRFYPCQQVVQGAWTSHTAGGDAQTPTYYRNPQYALEVRHPTSLAMLLTSTTHSNPLNVKLTLGRGKRVYRLQSRDVVADSGNYKGGCAFASCKDLQPGLYTVICSLFEAEKTGDYVLRVDSTDEVVLKAIPRDGAGLLAMKIAPARFAPGVHKLAVPIRPRRLVTVTMAAQSLKAANTHTQRARKVSRSGNPWRLSIEQGRGPNRRFLLSSEDGEYSDSVMIRTEPVDLEPSMLMYADMFVVIERLSSPSGPMEEWYEVEMLTDVPDAFDIGGWQERDN</sequence>
<dbReference type="InterPro" id="IPR038765">
    <property type="entry name" value="Papain-like_cys_pep_sf"/>
</dbReference>
<dbReference type="Pfam" id="PF00648">
    <property type="entry name" value="Peptidase_C2"/>
    <property type="match status" value="1"/>
</dbReference>
<evidence type="ECO:0000256" key="4">
    <source>
        <dbReference type="ARBA" id="ARBA00022807"/>
    </source>
</evidence>
<evidence type="ECO:0000259" key="7">
    <source>
        <dbReference type="PROSITE" id="PS50203"/>
    </source>
</evidence>
<dbReference type="SMART" id="SM00230">
    <property type="entry name" value="CysPc"/>
    <property type="match status" value="1"/>
</dbReference>
<feature type="active site" evidence="5">
    <location>
        <position position="220"/>
    </location>
</feature>
<feature type="compositionally biased region" description="Basic and acidic residues" evidence="6">
    <location>
        <begin position="72"/>
        <end position="83"/>
    </location>
</feature>
<feature type="region of interest" description="Disordered" evidence="6">
    <location>
        <begin position="416"/>
        <end position="444"/>
    </location>
</feature>
<keyword evidence="3 5" id="KW-0378">Hydrolase</keyword>
<feature type="active site" evidence="5">
    <location>
        <position position="408"/>
    </location>
</feature>
<evidence type="ECO:0000256" key="3">
    <source>
        <dbReference type="ARBA" id="ARBA00022801"/>
    </source>
</evidence>
<dbReference type="PANTHER" id="PTHR46143">
    <property type="entry name" value="CALPAIN-7"/>
    <property type="match status" value="1"/>
</dbReference>
<dbReference type="Pfam" id="PF25435">
    <property type="entry name" value="PalB_C"/>
    <property type="match status" value="1"/>
</dbReference>
<dbReference type="Gene3D" id="3.90.70.10">
    <property type="entry name" value="Cysteine proteinases"/>
    <property type="match status" value="1"/>
</dbReference>
<feature type="domain" description="Calpain catalytic" evidence="7">
    <location>
        <begin position="137"/>
        <end position="473"/>
    </location>
</feature>
<reference evidence="8" key="1">
    <citation type="journal article" date="2020" name="Stud. Mycol.">
        <title>101 Dothideomycetes genomes: a test case for predicting lifestyles and emergence of pathogens.</title>
        <authorList>
            <person name="Haridas S."/>
            <person name="Albert R."/>
            <person name="Binder M."/>
            <person name="Bloem J."/>
            <person name="Labutti K."/>
            <person name="Salamov A."/>
            <person name="Andreopoulos B."/>
            <person name="Baker S."/>
            <person name="Barry K."/>
            <person name="Bills G."/>
            <person name="Bluhm B."/>
            <person name="Cannon C."/>
            <person name="Castanera R."/>
            <person name="Culley D."/>
            <person name="Daum C."/>
            <person name="Ezra D."/>
            <person name="Gonzalez J."/>
            <person name="Henrissat B."/>
            <person name="Kuo A."/>
            <person name="Liang C."/>
            <person name="Lipzen A."/>
            <person name="Lutzoni F."/>
            <person name="Magnuson J."/>
            <person name="Mondo S."/>
            <person name="Nolan M."/>
            <person name="Ohm R."/>
            <person name="Pangilinan J."/>
            <person name="Park H.-J."/>
            <person name="Ramirez L."/>
            <person name="Alfaro M."/>
            <person name="Sun H."/>
            <person name="Tritt A."/>
            <person name="Yoshinaga Y."/>
            <person name="Zwiers L.-H."/>
            <person name="Turgeon B."/>
            <person name="Goodwin S."/>
            <person name="Spatafora J."/>
            <person name="Crous P."/>
            <person name="Grigoriev I."/>
        </authorList>
    </citation>
    <scope>NUCLEOTIDE SEQUENCE</scope>
    <source>
        <strain evidence="8">CBS 379.55</strain>
    </source>
</reference>
<feature type="compositionally biased region" description="Basic and acidic residues" evidence="6">
    <location>
        <begin position="1"/>
        <end position="10"/>
    </location>
</feature>
<dbReference type="Proteomes" id="UP000800097">
    <property type="component" value="Unassembled WGS sequence"/>
</dbReference>
<dbReference type="SUPFAM" id="SSF54001">
    <property type="entry name" value="Cysteine proteinases"/>
    <property type="match status" value="1"/>
</dbReference>
<dbReference type="Pfam" id="PF01067">
    <property type="entry name" value="Calpain_III"/>
    <property type="match status" value="1"/>
</dbReference>
<feature type="active site" evidence="5">
    <location>
        <position position="388"/>
    </location>
</feature>
<feature type="compositionally biased region" description="Low complexity" evidence="6">
    <location>
        <begin position="38"/>
        <end position="61"/>
    </location>
</feature>
<keyword evidence="4 5" id="KW-0788">Thiol protease</keyword>
<evidence type="ECO:0000256" key="6">
    <source>
        <dbReference type="SAM" id="MobiDB-lite"/>
    </source>
</evidence>
<evidence type="ECO:0000256" key="5">
    <source>
        <dbReference type="PROSITE-ProRule" id="PRU00239"/>
    </source>
</evidence>
<dbReference type="InterPro" id="IPR036213">
    <property type="entry name" value="Calpain_III_sf"/>
</dbReference>
<evidence type="ECO:0000313" key="9">
    <source>
        <dbReference type="Proteomes" id="UP000800097"/>
    </source>
</evidence>
<dbReference type="SMART" id="SM00720">
    <property type="entry name" value="calpain_III"/>
    <property type="match status" value="1"/>
</dbReference>
<evidence type="ECO:0000313" key="8">
    <source>
        <dbReference type="EMBL" id="KAF2278353.1"/>
    </source>
</evidence>
<dbReference type="InterPro" id="IPR022682">
    <property type="entry name" value="Calpain_domain_III"/>
</dbReference>
<keyword evidence="9" id="KW-1185">Reference proteome</keyword>
<evidence type="ECO:0000256" key="1">
    <source>
        <dbReference type="ARBA" id="ARBA00010193"/>
    </source>
</evidence>
<dbReference type="OrthoDB" id="167576at2759"/>
<dbReference type="InterPro" id="IPR051297">
    <property type="entry name" value="PalB/RIM13"/>
</dbReference>
<dbReference type="InterPro" id="IPR022683">
    <property type="entry name" value="Calpain_III"/>
</dbReference>
<dbReference type="Gene3D" id="2.60.120.380">
    <property type="match status" value="1"/>
</dbReference>
<dbReference type="InterPro" id="IPR001300">
    <property type="entry name" value="Peptidase_C2_calpain_cat"/>
</dbReference>
<dbReference type="RefSeq" id="XP_033655892.1">
    <property type="nucleotide sequence ID" value="XM_033800190.1"/>
</dbReference>
<gene>
    <name evidence="8" type="ORF">EI97DRAFT_449018</name>
</gene>
<evidence type="ECO:0000256" key="2">
    <source>
        <dbReference type="ARBA" id="ARBA00022670"/>
    </source>
</evidence>
<comment type="similarity">
    <text evidence="1">Belongs to the peptidase C2 family. PalB/RIM13 subfamily.</text>
</comment>
<feature type="region of interest" description="Disordered" evidence="6">
    <location>
        <begin position="1"/>
        <end position="83"/>
    </location>
</feature>
<dbReference type="GeneID" id="54553365"/>